<keyword evidence="5 7" id="KW-0793">Thylakoid</keyword>
<evidence type="ECO:0000256" key="4">
    <source>
        <dbReference type="ARBA" id="ARBA00022989"/>
    </source>
</evidence>
<dbReference type="Pfam" id="PF07465">
    <property type="entry name" value="PsaM"/>
    <property type="match status" value="1"/>
</dbReference>
<evidence type="ECO:0000256" key="5">
    <source>
        <dbReference type="ARBA" id="ARBA00023078"/>
    </source>
</evidence>
<keyword evidence="8" id="KW-0150">Chloroplast</keyword>
<dbReference type="AlphaFoldDB" id="A0A060D4M0"/>
<dbReference type="GeneID" id="19592473"/>
<dbReference type="HAMAP" id="MF_00828">
    <property type="entry name" value="PSI_PsaM"/>
    <property type="match status" value="1"/>
</dbReference>
<dbReference type="GO" id="GO:0009535">
    <property type="term" value="C:chloroplast thylakoid membrane"/>
    <property type="evidence" value="ECO:0007669"/>
    <property type="project" value="UniProtKB-SubCell"/>
</dbReference>
<keyword evidence="6 7" id="KW-0472">Membrane</keyword>
<dbReference type="GO" id="GO:0015979">
    <property type="term" value="P:photosynthesis"/>
    <property type="evidence" value="ECO:0007669"/>
    <property type="project" value="UniProtKB-UniRule"/>
</dbReference>
<organism evidence="8">
    <name type="scientific">Tetraphis pellucida</name>
    <dbReference type="NCBI Taxonomy" id="37420"/>
    <lineage>
        <taxon>Eukaryota</taxon>
        <taxon>Viridiplantae</taxon>
        <taxon>Streptophyta</taxon>
        <taxon>Embryophyta</taxon>
        <taxon>Bryophyta</taxon>
        <taxon>Bryophytina</taxon>
        <taxon>Tetraphidopsida</taxon>
        <taxon>Tetraphidales</taxon>
        <taxon>Tetraphidaceae</taxon>
        <taxon>Tetraphis</taxon>
    </lineage>
</organism>
<evidence type="ECO:0000313" key="8">
    <source>
        <dbReference type="EMBL" id="AIB08524.1"/>
    </source>
</evidence>
<dbReference type="NCBIfam" id="TIGR03053">
    <property type="entry name" value="PS_I_psaM"/>
    <property type="match status" value="1"/>
</dbReference>
<name>A0A060D4M0_9BRYO</name>
<keyword evidence="8" id="KW-0934">Plastid</keyword>
<comment type="similarity">
    <text evidence="7">Belongs to the PsaM family.</text>
</comment>
<dbReference type="InterPro" id="IPR010010">
    <property type="entry name" value="PSI_PsaM"/>
</dbReference>
<gene>
    <name evidence="7 8" type="primary">psaM</name>
</gene>
<reference evidence="8" key="1">
    <citation type="journal article" date="2014" name="BMC Genomics">
        <title>Organellar genomes of the four-toothed moss, Tetraphis pellucida.</title>
        <authorList>
            <person name="Bell N.E."/>
            <person name="Boore J.L."/>
            <person name="Mishler B.D."/>
            <person name="Hyvonen J."/>
        </authorList>
    </citation>
    <scope>NUCLEOTIDE SEQUENCE</scope>
</reference>
<keyword evidence="3 7" id="KW-0603">Photosystem I</keyword>
<keyword evidence="2 7" id="KW-0812">Transmembrane</keyword>
<protein>
    <recommendedName>
        <fullName evidence="7">Photosystem I reaction center subunit XII</fullName>
    </recommendedName>
    <alternativeName>
        <fullName evidence="7">PSI-M</fullName>
    </alternativeName>
</protein>
<proteinExistence type="inferred from homology"/>
<dbReference type="EMBL" id="KJ817846">
    <property type="protein sequence ID" value="AIB08524.1"/>
    <property type="molecule type" value="Genomic_DNA"/>
</dbReference>
<accession>A0A060D4M0</accession>
<dbReference type="GO" id="GO:0009522">
    <property type="term" value="C:photosystem I"/>
    <property type="evidence" value="ECO:0007669"/>
    <property type="project" value="UniProtKB-KW"/>
</dbReference>
<evidence type="ECO:0000256" key="6">
    <source>
        <dbReference type="ARBA" id="ARBA00023136"/>
    </source>
</evidence>
<keyword evidence="4 7" id="KW-1133">Transmembrane helix</keyword>
<dbReference type="InterPro" id="IPR037279">
    <property type="entry name" value="PSI_PsaM_sf"/>
</dbReference>
<sequence length="32" mass="3480">MTSISDSQIIVALVSAFITGILALRLGRELYQ</sequence>
<dbReference type="RefSeq" id="YP_009041038.1">
    <property type="nucleotide sequence ID" value="NC_024291.1"/>
</dbReference>
<dbReference type="SUPFAM" id="SSF81548">
    <property type="entry name" value="Subunit XII of photosystem I reaction centre, PsaM"/>
    <property type="match status" value="1"/>
</dbReference>
<feature type="transmembrane region" description="Helical" evidence="7">
    <location>
        <begin position="6"/>
        <end position="26"/>
    </location>
</feature>
<evidence type="ECO:0000256" key="7">
    <source>
        <dbReference type="HAMAP-Rule" id="MF_00828"/>
    </source>
</evidence>
<geneLocation type="chloroplast" evidence="8"/>
<evidence type="ECO:0000256" key="3">
    <source>
        <dbReference type="ARBA" id="ARBA00022836"/>
    </source>
</evidence>
<keyword evidence="1 7" id="KW-0602">Photosynthesis</keyword>
<comment type="subcellular location">
    <subcellularLocation>
        <location evidence="7">Plastid</location>
        <location evidence="7">Chloroplast thylakoid membrane</location>
        <topology evidence="7">Single-pass membrane protein</topology>
    </subcellularLocation>
</comment>
<evidence type="ECO:0000256" key="2">
    <source>
        <dbReference type="ARBA" id="ARBA00022692"/>
    </source>
</evidence>
<evidence type="ECO:0000256" key="1">
    <source>
        <dbReference type="ARBA" id="ARBA00022531"/>
    </source>
</evidence>